<organism evidence="1">
    <name type="scientific">marine sediment metagenome</name>
    <dbReference type="NCBI Taxonomy" id="412755"/>
    <lineage>
        <taxon>unclassified sequences</taxon>
        <taxon>metagenomes</taxon>
        <taxon>ecological metagenomes</taxon>
    </lineage>
</organism>
<name>A0A0F9G5S3_9ZZZZ</name>
<dbReference type="AlphaFoldDB" id="A0A0F9G5S3"/>
<sequence length="94" mass="9765">MPAGDIFADQQTLATDATLDVRPAVGLEAVVHNLYYGASVEIYRVTGAIVTLVVSATGALGITAGPFRVSNTEYLRVKNKGASAGVGYDGVYTK</sequence>
<accession>A0A0F9G5S3</accession>
<protein>
    <submittedName>
        <fullName evidence="1">Uncharacterized protein</fullName>
    </submittedName>
</protein>
<dbReference type="EMBL" id="LAZR01021313">
    <property type="protein sequence ID" value="KKL85766.1"/>
    <property type="molecule type" value="Genomic_DNA"/>
</dbReference>
<proteinExistence type="predicted"/>
<gene>
    <name evidence="1" type="ORF">LCGC14_1951450</name>
</gene>
<comment type="caution">
    <text evidence="1">The sequence shown here is derived from an EMBL/GenBank/DDBJ whole genome shotgun (WGS) entry which is preliminary data.</text>
</comment>
<reference evidence="1" key="1">
    <citation type="journal article" date="2015" name="Nature">
        <title>Complex archaea that bridge the gap between prokaryotes and eukaryotes.</title>
        <authorList>
            <person name="Spang A."/>
            <person name="Saw J.H."/>
            <person name="Jorgensen S.L."/>
            <person name="Zaremba-Niedzwiedzka K."/>
            <person name="Martijn J."/>
            <person name="Lind A.E."/>
            <person name="van Eijk R."/>
            <person name="Schleper C."/>
            <person name="Guy L."/>
            <person name="Ettema T.J."/>
        </authorList>
    </citation>
    <scope>NUCLEOTIDE SEQUENCE</scope>
</reference>
<evidence type="ECO:0000313" key="1">
    <source>
        <dbReference type="EMBL" id="KKL85766.1"/>
    </source>
</evidence>